<evidence type="ECO:0000256" key="1">
    <source>
        <dbReference type="SAM" id="Phobius"/>
    </source>
</evidence>
<proteinExistence type="predicted"/>
<organism evidence="2">
    <name type="scientific">Podoviridae sp. ctiJY10</name>
    <dbReference type="NCBI Taxonomy" id="2826572"/>
    <lineage>
        <taxon>Viruses</taxon>
        <taxon>Duplodnaviria</taxon>
        <taxon>Heunggongvirae</taxon>
        <taxon>Uroviricota</taxon>
        <taxon>Caudoviricetes</taxon>
    </lineage>
</organism>
<evidence type="ECO:0000313" key="2">
    <source>
        <dbReference type="EMBL" id="DAD89408.1"/>
    </source>
</evidence>
<name>A0A8S5N4Q0_9CAUD</name>
<keyword evidence="1" id="KW-0812">Transmembrane</keyword>
<keyword evidence="1" id="KW-0472">Membrane</keyword>
<protein>
    <submittedName>
        <fullName evidence="2">Spore cortex-lytic enzyme, lytic transglycosylase</fullName>
    </submittedName>
</protein>
<reference evidence="2" key="1">
    <citation type="journal article" date="2021" name="Proc. Natl. Acad. Sci. U.S.A.">
        <title>A Catalog of Tens of Thousands of Viruses from Human Metagenomes Reveals Hidden Associations with Chronic Diseases.</title>
        <authorList>
            <person name="Tisza M.J."/>
            <person name="Buck C.B."/>
        </authorList>
    </citation>
    <scope>NUCLEOTIDE SEQUENCE</scope>
    <source>
        <strain evidence="2">CtiJY10</strain>
    </source>
</reference>
<keyword evidence="1" id="KW-1133">Transmembrane helix</keyword>
<feature type="transmembrane region" description="Helical" evidence="1">
    <location>
        <begin position="12"/>
        <end position="37"/>
    </location>
</feature>
<accession>A0A8S5N4Q0</accession>
<dbReference type="EMBL" id="BK015060">
    <property type="protein sequence ID" value="DAD89408.1"/>
    <property type="molecule type" value="Genomic_DNA"/>
</dbReference>
<sequence>MKKTRNELRRDRIYDIIITIVMVLVLIAVGIQIGAWIENAKYEPKESKQVYYEAGSCSFELPEDPLETYLIERAIMVKPTPAVMGYDYDYVCRVVMAETGGEYNEDLTLAVCQAIVNAAVENNWTPEEVCIKYKYTRPHEYTSDFIQDICDRVFIQGEVYEASGNAQVFYNPSYGHSSYHESQSFVCEIGGVRFFERVSV</sequence>